<dbReference type="Gene3D" id="3.40.50.300">
    <property type="entry name" value="P-loop containing nucleotide triphosphate hydrolases"/>
    <property type="match status" value="1"/>
</dbReference>
<dbReference type="InterPro" id="IPR014001">
    <property type="entry name" value="Helicase_ATP-bd"/>
</dbReference>
<dbReference type="STRING" id="1302272.FC96_GL001350"/>
<gene>
    <name evidence="2" type="ORF">FC96_GL001350</name>
</gene>
<protein>
    <submittedName>
        <fullName evidence="2">SNF2 domain-containing protein</fullName>
    </submittedName>
</protein>
<dbReference type="PATRIC" id="fig|1302272.5.peg.1357"/>
<feature type="domain" description="Helicase ATP-binding" evidence="1">
    <location>
        <begin position="13"/>
        <end position="179"/>
    </location>
</feature>
<dbReference type="SMART" id="SM00487">
    <property type="entry name" value="DEXDc"/>
    <property type="match status" value="1"/>
</dbReference>
<name>A0A0R1HRH0_9LACO</name>
<dbReference type="GO" id="GO:0005524">
    <property type="term" value="F:ATP binding"/>
    <property type="evidence" value="ECO:0007669"/>
    <property type="project" value="InterPro"/>
</dbReference>
<dbReference type="PROSITE" id="PS51192">
    <property type="entry name" value="HELICASE_ATP_BIND_1"/>
    <property type="match status" value="1"/>
</dbReference>
<dbReference type="Gene3D" id="3.40.50.10810">
    <property type="entry name" value="Tandem AAA-ATPase domain"/>
    <property type="match status" value="1"/>
</dbReference>
<dbReference type="InterPro" id="IPR000330">
    <property type="entry name" value="SNF2_N"/>
</dbReference>
<comment type="caution">
    <text evidence="2">The sequence shown here is derived from an EMBL/GenBank/DDBJ whole genome shotgun (WGS) entry which is preliminary data.</text>
</comment>
<evidence type="ECO:0000313" key="3">
    <source>
        <dbReference type="Proteomes" id="UP000050911"/>
    </source>
</evidence>
<dbReference type="PANTHER" id="PTHR10799">
    <property type="entry name" value="SNF2/RAD54 HELICASE FAMILY"/>
    <property type="match status" value="1"/>
</dbReference>
<dbReference type="RefSeq" id="WP_055679883.1">
    <property type="nucleotide sequence ID" value="NZ_AZCX01000002.1"/>
</dbReference>
<evidence type="ECO:0000259" key="1">
    <source>
        <dbReference type="PROSITE" id="PS51192"/>
    </source>
</evidence>
<organism evidence="2 3">
    <name type="scientific">Secundilactobacillus kimchicus JCM 15530</name>
    <dbReference type="NCBI Taxonomy" id="1302272"/>
    <lineage>
        <taxon>Bacteria</taxon>
        <taxon>Bacillati</taxon>
        <taxon>Bacillota</taxon>
        <taxon>Bacilli</taxon>
        <taxon>Lactobacillales</taxon>
        <taxon>Lactobacillaceae</taxon>
        <taxon>Secundilactobacillus</taxon>
    </lineage>
</organism>
<dbReference type="Pfam" id="PF00176">
    <property type="entry name" value="SNF2-rel_dom"/>
    <property type="match status" value="1"/>
</dbReference>
<evidence type="ECO:0000313" key="2">
    <source>
        <dbReference type="EMBL" id="KRK49023.1"/>
    </source>
</evidence>
<dbReference type="Proteomes" id="UP000050911">
    <property type="component" value="Unassembled WGS sequence"/>
</dbReference>
<dbReference type="InterPro" id="IPR027417">
    <property type="entry name" value="P-loop_NTPase"/>
</dbReference>
<keyword evidence="3" id="KW-1185">Reference proteome</keyword>
<dbReference type="SUPFAM" id="SSF52540">
    <property type="entry name" value="P-loop containing nucleoside triphosphate hydrolases"/>
    <property type="match status" value="2"/>
</dbReference>
<sequence>MEAKLHEYQRYSVDWIEAHPYSGLFLDMGLGKTLATLTGLHELMKDFEVIDKVLVIAPLKVAQSTWPAEIHKWDQFSDFTYSVVTGTPNQRMSALAEDVDIYITNRESVVWLTELYGKKWPFKTVVIDELSSFKSTRSKRFKALRKVRPLMERVIGLTGTPAPNTLLDLWPQLYLLDRGKRLGRTVTQYRNDYFYPGQASGHVVYSWNLQNGAEDAIYDRIGDICVSMKKADHLKLPARTDEVVTVSLSAKEREVYDTMERDYVLNLNQDEIVAANAAVLANKLLQLASGAIYDEDGKALPVHEAKLEALDDLIEQANGQPVLVFYNFKHDRERIMKRHPEAVDLTSEVIDDWNAGKIPVLLAHPQSSGHGLNLQAGGHIIVWFSLTWSLEYYQQANARLDRQGQSQPVTVYHLVTENTVDERVMKVLQGKAKSQDELLAAVKAQIKKARVSDYD</sequence>
<proteinExistence type="predicted"/>
<accession>A0A0R1HRH0</accession>
<dbReference type="AlphaFoldDB" id="A0A0R1HRH0"/>
<reference evidence="2 3" key="1">
    <citation type="journal article" date="2015" name="Genome Announc.">
        <title>Expanding the biotechnology potential of lactobacilli through comparative genomics of 213 strains and associated genera.</title>
        <authorList>
            <person name="Sun Z."/>
            <person name="Harris H.M."/>
            <person name="McCann A."/>
            <person name="Guo C."/>
            <person name="Argimon S."/>
            <person name="Zhang W."/>
            <person name="Yang X."/>
            <person name="Jeffery I.B."/>
            <person name="Cooney J.C."/>
            <person name="Kagawa T.F."/>
            <person name="Liu W."/>
            <person name="Song Y."/>
            <person name="Salvetti E."/>
            <person name="Wrobel A."/>
            <person name="Rasinkangas P."/>
            <person name="Parkhill J."/>
            <person name="Rea M.C."/>
            <person name="O'Sullivan O."/>
            <person name="Ritari J."/>
            <person name="Douillard F.P."/>
            <person name="Paul Ross R."/>
            <person name="Yang R."/>
            <person name="Briner A.E."/>
            <person name="Felis G.E."/>
            <person name="de Vos W.M."/>
            <person name="Barrangou R."/>
            <person name="Klaenhammer T.R."/>
            <person name="Caufield P.W."/>
            <person name="Cui Y."/>
            <person name="Zhang H."/>
            <person name="O'Toole P.W."/>
        </authorList>
    </citation>
    <scope>NUCLEOTIDE SEQUENCE [LARGE SCALE GENOMIC DNA]</scope>
    <source>
        <strain evidence="2 3">JCM 15530</strain>
    </source>
</reference>
<dbReference type="InterPro" id="IPR038718">
    <property type="entry name" value="SNF2-like_sf"/>
</dbReference>
<dbReference type="EMBL" id="AZCX01000002">
    <property type="protein sequence ID" value="KRK49023.1"/>
    <property type="molecule type" value="Genomic_DNA"/>
</dbReference>